<dbReference type="NCBIfam" id="TIGR01300">
    <property type="entry name" value="CPA3_mnhG_phaG"/>
    <property type="match status" value="1"/>
</dbReference>
<dbReference type="PANTHER" id="PTHR34703">
    <property type="entry name" value="ANTIPORTER SUBUNIT MNHG2-RELATED"/>
    <property type="match status" value="1"/>
</dbReference>
<dbReference type="PANTHER" id="PTHR34703:SF1">
    <property type="entry name" value="ANTIPORTER SUBUNIT MNHG2-RELATED"/>
    <property type="match status" value="1"/>
</dbReference>
<organism evidence="2 3">
    <name type="scientific">Paracoccus hibiscisoli</name>
    <dbReference type="NCBI Taxonomy" id="2023261"/>
    <lineage>
        <taxon>Bacteria</taxon>
        <taxon>Pseudomonadati</taxon>
        <taxon>Pseudomonadota</taxon>
        <taxon>Alphaproteobacteria</taxon>
        <taxon>Rhodobacterales</taxon>
        <taxon>Paracoccaceae</taxon>
        <taxon>Paracoccus</taxon>
    </lineage>
</organism>
<evidence type="ECO:0000313" key="3">
    <source>
        <dbReference type="Proteomes" id="UP000306223"/>
    </source>
</evidence>
<dbReference type="NCBIfam" id="NF009314">
    <property type="entry name" value="PRK12674.1-2"/>
    <property type="match status" value="1"/>
</dbReference>
<keyword evidence="1" id="KW-0472">Membrane</keyword>
<keyword evidence="1" id="KW-0812">Transmembrane</keyword>
<dbReference type="AlphaFoldDB" id="A0A4U0QLA3"/>
<protein>
    <submittedName>
        <fullName evidence="2">Monovalent cation/H(+) antiporter subunit G</fullName>
    </submittedName>
</protein>
<dbReference type="InterPro" id="IPR005133">
    <property type="entry name" value="PhaG_MnhG_YufB"/>
</dbReference>
<proteinExistence type="predicted"/>
<feature type="transmembrane region" description="Helical" evidence="1">
    <location>
        <begin position="38"/>
        <end position="57"/>
    </location>
</feature>
<feature type="transmembrane region" description="Helical" evidence="1">
    <location>
        <begin position="6"/>
        <end position="26"/>
    </location>
</feature>
<reference evidence="2 3" key="1">
    <citation type="submission" date="2019-04" db="EMBL/GenBank/DDBJ databases">
        <authorList>
            <person name="Li J."/>
        </authorList>
    </citation>
    <scope>NUCLEOTIDE SEQUENCE [LARGE SCALE GENOMIC DNA]</scope>
    <source>
        <strain evidence="2 3">CCTCC AB2016182</strain>
    </source>
</reference>
<dbReference type="Pfam" id="PF03334">
    <property type="entry name" value="PhaG_MnhG_YufB"/>
    <property type="match status" value="1"/>
</dbReference>
<dbReference type="OrthoDB" id="4427992at2"/>
<name>A0A4U0QLA3_9RHOB</name>
<keyword evidence="3" id="KW-1185">Reference proteome</keyword>
<comment type="caution">
    <text evidence="2">The sequence shown here is derived from an EMBL/GenBank/DDBJ whole genome shotgun (WGS) entry which is preliminary data.</text>
</comment>
<gene>
    <name evidence="2" type="ORF">FA740_14695</name>
</gene>
<sequence length="119" mass="12259">MIGELVVSFFVISGGIFAVAAGLGVLRLPDLLTRMHASTKAGTLGSGLILVAVAIAFAEGTVIARAVAAILFLLLTAPVAAHLIGRAAFRTGVPMVDRTVCEDGVAEALRKRPPEQPPE</sequence>
<evidence type="ECO:0000313" key="2">
    <source>
        <dbReference type="EMBL" id="TJZ82553.1"/>
    </source>
</evidence>
<dbReference type="GO" id="GO:0015385">
    <property type="term" value="F:sodium:proton antiporter activity"/>
    <property type="evidence" value="ECO:0007669"/>
    <property type="project" value="TreeGrafter"/>
</dbReference>
<dbReference type="RefSeq" id="WP_136857525.1">
    <property type="nucleotide sequence ID" value="NZ_CALEYR010000111.1"/>
</dbReference>
<feature type="transmembrane region" description="Helical" evidence="1">
    <location>
        <begin position="63"/>
        <end position="85"/>
    </location>
</feature>
<dbReference type="Proteomes" id="UP000306223">
    <property type="component" value="Unassembled WGS sequence"/>
</dbReference>
<accession>A0A4U0QLA3</accession>
<dbReference type="EMBL" id="SUNH01000021">
    <property type="protein sequence ID" value="TJZ82553.1"/>
    <property type="molecule type" value="Genomic_DNA"/>
</dbReference>
<keyword evidence="1" id="KW-1133">Transmembrane helix</keyword>
<evidence type="ECO:0000256" key="1">
    <source>
        <dbReference type="SAM" id="Phobius"/>
    </source>
</evidence>